<comment type="caution">
    <text evidence="2">The sequence shown here is derived from an EMBL/GenBank/DDBJ whole genome shotgun (WGS) entry which is preliminary data.</text>
</comment>
<dbReference type="GeneID" id="40308792"/>
<organism evidence="2 3">
    <name type="scientific">Besnoitia besnoiti</name>
    <name type="common">Apicomplexan protozoan</name>
    <dbReference type="NCBI Taxonomy" id="94643"/>
    <lineage>
        <taxon>Eukaryota</taxon>
        <taxon>Sar</taxon>
        <taxon>Alveolata</taxon>
        <taxon>Apicomplexa</taxon>
        <taxon>Conoidasida</taxon>
        <taxon>Coccidia</taxon>
        <taxon>Eucoccidiorida</taxon>
        <taxon>Eimeriorina</taxon>
        <taxon>Sarcocystidae</taxon>
        <taxon>Besnoitia</taxon>
    </lineage>
</organism>
<accession>A0A2A9MNA9</accession>
<dbReference type="EMBL" id="NWUJ01000002">
    <property type="protein sequence ID" value="PFH37353.1"/>
    <property type="molecule type" value="Genomic_DNA"/>
</dbReference>
<reference evidence="2 3" key="1">
    <citation type="submission" date="2017-09" db="EMBL/GenBank/DDBJ databases">
        <title>Genome sequencing of Besnoitia besnoiti strain Bb-Ger1.</title>
        <authorList>
            <person name="Schares G."/>
            <person name="Venepally P."/>
            <person name="Lorenzi H.A."/>
        </authorList>
    </citation>
    <scope>NUCLEOTIDE SEQUENCE [LARGE SCALE GENOMIC DNA]</scope>
    <source>
        <strain evidence="2 3">Bb-Ger1</strain>
    </source>
</reference>
<evidence type="ECO:0000256" key="1">
    <source>
        <dbReference type="SAM" id="MobiDB-lite"/>
    </source>
</evidence>
<protein>
    <submittedName>
        <fullName evidence="2">Uncharacterized protein</fullName>
    </submittedName>
</protein>
<evidence type="ECO:0000313" key="3">
    <source>
        <dbReference type="Proteomes" id="UP000224006"/>
    </source>
</evidence>
<dbReference type="AlphaFoldDB" id="A0A2A9MNA9"/>
<evidence type="ECO:0000313" key="2">
    <source>
        <dbReference type="EMBL" id="PFH37353.1"/>
    </source>
</evidence>
<keyword evidence="3" id="KW-1185">Reference proteome</keyword>
<proteinExistence type="predicted"/>
<feature type="region of interest" description="Disordered" evidence="1">
    <location>
        <begin position="98"/>
        <end position="206"/>
    </location>
</feature>
<dbReference type="VEuPathDB" id="ToxoDB:BESB_038110"/>
<feature type="compositionally biased region" description="Basic and acidic residues" evidence="1">
    <location>
        <begin position="177"/>
        <end position="201"/>
    </location>
</feature>
<feature type="compositionally biased region" description="Basic and acidic residues" evidence="1">
    <location>
        <begin position="146"/>
        <end position="155"/>
    </location>
</feature>
<gene>
    <name evidence="2" type="ORF">BESB_038110</name>
</gene>
<dbReference type="RefSeq" id="XP_029221362.1">
    <property type="nucleotide sequence ID" value="XM_029362397.1"/>
</dbReference>
<sequence length="262" mass="29110">MLAKPAPRPPLTGVLTPVWPILRVARNTPIRPAKVPRYFYEENLRHVTILFKAMEIPLRARSAIKSQQAIAAKTADAVKERKAPATQSSIVYRPHRERDAKTVARTLGQVTERVPRGDSSRGETLEGSFPASQQAFAAPKPKVNRSRADHMRRESEEEGESQWEPKASSTEGVPQATEKERRGGLPHRVDNEQDAADREYPPSELSEAASATAAAIGDCLRRIQSSICPNDICSPVDNQRSTFDAVKDLLFKVMATYIDECR</sequence>
<dbReference type="Proteomes" id="UP000224006">
    <property type="component" value="Chromosome II"/>
</dbReference>
<name>A0A2A9MNA9_BESBE</name>
<feature type="compositionally biased region" description="Basic and acidic residues" evidence="1">
    <location>
        <begin position="113"/>
        <end position="124"/>
    </location>
</feature>
<dbReference type="KEGG" id="bbes:BESB_038110"/>